<keyword evidence="4" id="KW-1185">Reference proteome</keyword>
<reference evidence="3 4" key="1">
    <citation type="submission" date="2016-10" db="EMBL/GenBank/DDBJ databases">
        <authorList>
            <person name="de Groot N.N."/>
        </authorList>
    </citation>
    <scope>NUCLEOTIDE SEQUENCE [LARGE SCALE GENOMIC DNA]</scope>
    <source>
        <strain evidence="3 4">DSM 8537</strain>
    </source>
</reference>
<evidence type="ECO:0000256" key="2">
    <source>
        <dbReference type="SAM" id="SignalP"/>
    </source>
</evidence>
<evidence type="ECO:0000313" key="4">
    <source>
        <dbReference type="Proteomes" id="UP000183635"/>
    </source>
</evidence>
<proteinExistence type="predicted"/>
<dbReference type="EMBL" id="FOPU01000031">
    <property type="protein sequence ID" value="SFH73859.1"/>
    <property type="molecule type" value="Genomic_DNA"/>
</dbReference>
<gene>
    <name evidence="3" type="ORF">SAMN04488021_1314</name>
</gene>
<name>A0A1I3CHZ6_9RHOB</name>
<dbReference type="STRING" id="34004.SAMN04488021_1314"/>
<sequence length="497" mass="52031">MRRFAWVIGAALPLVGAWPALAEDVVIRIEAKRGAEAAAQTAAAWGAQFPDVVTFPAGSDWVAIALGPMPREAAAARLEQLKAENKVPGDSFLSTAEGRDLTRIGATATAPTAPEPAATPGSASTFAPAAPAADPAADAAEPVVGDLAGEDAPTIAPSSAEPELAPQAETPVAAEPPPAQFFLRLESSPDRAKAEAMLEKWRQTLPEAGLWTMPNGRSAIAFGPMDEVTGKAWLRALRNAGAVPKDAFLSPGEDMGEIAIIGAKPDLGAPPAEDAAPVPMPPLEQIQRALRWAGHYQGAIDGKDGPMTQKAIAEEIVRLRASPDTATAMAELIRRREAWRAEMGLTQLQDAHTGLMLPAPMDKLQFDRAERALSIYGPKDGSGAALILFSQPGGQQEMLDIAGLVTALGWVPAPERKVERGSVILDGRNQTHIGHAEGRVVDGRAQGFVLIWPISDPEDQVRLAAEISDNLARFAPAAGEAQPEAPAIAPATAVPQD</sequence>
<dbReference type="AlphaFoldDB" id="A0A1I3CHZ6"/>
<organism evidence="3 4">
    <name type="scientific">Paracoccus aminovorans</name>
    <dbReference type="NCBI Taxonomy" id="34004"/>
    <lineage>
        <taxon>Bacteria</taxon>
        <taxon>Pseudomonadati</taxon>
        <taxon>Pseudomonadota</taxon>
        <taxon>Alphaproteobacteria</taxon>
        <taxon>Rhodobacterales</taxon>
        <taxon>Paracoccaceae</taxon>
        <taxon>Paracoccus</taxon>
    </lineage>
</organism>
<feature type="region of interest" description="Disordered" evidence="1">
    <location>
        <begin position="478"/>
        <end position="497"/>
    </location>
</feature>
<feature type="signal peptide" evidence="2">
    <location>
        <begin position="1"/>
        <end position="22"/>
    </location>
</feature>
<feature type="compositionally biased region" description="Low complexity" evidence="1">
    <location>
        <begin position="109"/>
        <end position="140"/>
    </location>
</feature>
<feature type="chain" id="PRO_5010318622" description="Peptidoglycan-binding protein" evidence="2">
    <location>
        <begin position="23"/>
        <end position="497"/>
    </location>
</feature>
<dbReference type="Proteomes" id="UP000183635">
    <property type="component" value="Unassembled WGS sequence"/>
</dbReference>
<protein>
    <recommendedName>
        <fullName evidence="5">Peptidoglycan-binding protein</fullName>
    </recommendedName>
</protein>
<evidence type="ECO:0000313" key="3">
    <source>
        <dbReference type="EMBL" id="SFH73859.1"/>
    </source>
</evidence>
<accession>A0A1I3CHZ6</accession>
<feature type="region of interest" description="Disordered" evidence="1">
    <location>
        <begin position="109"/>
        <end position="169"/>
    </location>
</feature>
<evidence type="ECO:0008006" key="5">
    <source>
        <dbReference type="Google" id="ProtNLM"/>
    </source>
</evidence>
<dbReference type="RefSeq" id="WP_074969423.1">
    <property type="nucleotide sequence ID" value="NZ_CBCRYP010000054.1"/>
</dbReference>
<keyword evidence="2" id="KW-0732">Signal</keyword>
<dbReference type="OrthoDB" id="6810892at2"/>
<evidence type="ECO:0000256" key="1">
    <source>
        <dbReference type="SAM" id="MobiDB-lite"/>
    </source>
</evidence>